<evidence type="ECO:0000313" key="6">
    <source>
        <dbReference type="Proteomes" id="UP001187682"/>
    </source>
</evidence>
<accession>A0AAE8N642</accession>
<evidence type="ECO:0000259" key="4">
    <source>
        <dbReference type="Pfam" id="PF26335"/>
    </source>
</evidence>
<dbReference type="PANTHER" id="PTHR22935">
    <property type="entry name" value="PENICILLIN-BINDING PROTEIN"/>
    <property type="match status" value="1"/>
</dbReference>
<evidence type="ECO:0000313" key="5">
    <source>
        <dbReference type="EMBL" id="SPO06324.1"/>
    </source>
</evidence>
<gene>
    <name evidence="5" type="ORF">DNG_09013</name>
</gene>
<dbReference type="PANTHER" id="PTHR22935:SF95">
    <property type="entry name" value="BETA-LACTAMASE-LIKE 1-RELATED"/>
    <property type="match status" value="1"/>
</dbReference>
<evidence type="ECO:0000259" key="3">
    <source>
        <dbReference type="Pfam" id="PF00144"/>
    </source>
</evidence>
<comment type="caution">
    <text evidence="5">The sequence shown here is derived from an EMBL/GenBank/DDBJ whole genome shotgun (WGS) entry which is preliminary data.</text>
</comment>
<dbReference type="Pfam" id="PF26335">
    <property type="entry name" value="ARB_00930_C"/>
    <property type="match status" value="1"/>
</dbReference>
<dbReference type="Proteomes" id="UP001187682">
    <property type="component" value="Unassembled WGS sequence"/>
</dbReference>
<dbReference type="SUPFAM" id="SSF56601">
    <property type="entry name" value="beta-lactamase/transpeptidase-like"/>
    <property type="match status" value="1"/>
</dbReference>
<keyword evidence="6" id="KW-1185">Reference proteome</keyword>
<feature type="domain" description="Beta-lactamase-related" evidence="3">
    <location>
        <begin position="96"/>
        <end position="398"/>
    </location>
</feature>
<evidence type="ECO:0008006" key="7">
    <source>
        <dbReference type="Google" id="ProtNLM"/>
    </source>
</evidence>
<feature type="domain" description="Beta-lactamase-like ARB-00930-like C-terminal" evidence="4">
    <location>
        <begin position="421"/>
        <end position="586"/>
    </location>
</feature>
<dbReference type="InterPro" id="IPR012338">
    <property type="entry name" value="Beta-lactam/transpept-like"/>
</dbReference>
<dbReference type="AlphaFoldDB" id="A0AAE8N642"/>
<dbReference type="InterPro" id="IPR058664">
    <property type="entry name" value="ARB_00930-like_C"/>
</dbReference>
<protein>
    <recommendedName>
        <fullName evidence="7">Beta-lactamase-related domain-containing protein</fullName>
    </recommendedName>
</protein>
<name>A0AAE8N642_9PEZI</name>
<dbReference type="InterPro" id="IPR051478">
    <property type="entry name" value="Beta-lactamase-like_AB/R"/>
</dbReference>
<dbReference type="Pfam" id="PF00144">
    <property type="entry name" value="Beta-lactamase"/>
    <property type="match status" value="1"/>
</dbReference>
<evidence type="ECO:0000256" key="2">
    <source>
        <dbReference type="SAM" id="SignalP"/>
    </source>
</evidence>
<proteinExistence type="inferred from homology"/>
<keyword evidence="2" id="KW-0732">Signal</keyword>
<evidence type="ECO:0000256" key="1">
    <source>
        <dbReference type="ARBA" id="ARBA00038473"/>
    </source>
</evidence>
<comment type="similarity">
    <text evidence="1">Belongs to the beta-lactamase family.</text>
</comment>
<dbReference type="InterPro" id="IPR001466">
    <property type="entry name" value="Beta-lactam-related"/>
</dbReference>
<organism evidence="5 6">
    <name type="scientific">Cephalotrichum gorgonifer</name>
    <dbReference type="NCBI Taxonomy" id="2041049"/>
    <lineage>
        <taxon>Eukaryota</taxon>
        <taxon>Fungi</taxon>
        <taxon>Dikarya</taxon>
        <taxon>Ascomycota</taxon>
        <taxon>Pezizomycotina</taxon>
        <taxon>Sordariomycetes</taxon>
        <taxon>Hypocreomycetidae</taxon>
        <taxon>Microascales</taxon>
        <taxon>Microascaceae</taxon>
        <taxon>Cephalotrichum</taxon>
    </lineage>
</organism>
<dbReference type="Gene3D" id="3.40.710.10">
    <property type="entry name" value="DD-peptidase/beta-lactamase superfamily"/>
    <property type="match status" value="1"/>
</dbReference>
<feature type="chain" id="PRO_5041968997" description="Beta-lactamase-related domain-containing protein" evidence="2">
    <location>
        <begin position="19"/>
        <end position="599"/>
    </location>
</feature>
<sequence length="599" mass="63847">MHLASPISLLGLSSVTFAALDCRPAGPTVPRAKNLAHSSVFTATTEDLTSLLDQAVAGDIAAGWAVPNATFSLALVSVSQEDPGIPLWEYHHLADANANGTEQLDRDSQYLIGSVSKAFSALVLLLSDVELDAPVTDYLPELASNSPTHAWDQVSLRSLGDHLSGAPTNYGFADYYYLAEYFQSLGFPAIDNDEYPICGVIGLSGDCTKEKLLEGVLNARPNAAPMEQPVYSNLAFTLFILACEAATGKNYTTLVKDLIAEPLGMKNTSPSPGDSSRAVIPPVDNSWGSDYGINAPAGGLVSSLSDLSIFTHSILSRNIPGLTASQIRAWLKPHALTGSPHGFVGMPWEIFRPGSLLPHDPSQTLTFIAKSGGAYGYRSHIALLDSHGVALVLATAGDMFALPYMYDAMLSTLIPAVDLAAREEASSTIVGSFASSSPCEGSTTNSSTPCVEATLVLEETLELTSLARDGKDILAAISELWLVTVGAQLAHIVPRFRFFPTEEIKRGKVSGRDITKEVWRAWFEPEPANSKSGLPGQGISAQECVGWTLHDWIHYGSEPVDRMLVVRDAEDGDVIGVEFPFLRSGILELVELVGGGLGE</sequence>
<feature type="signal peptide" evidence="2">
    <location>
        <begin position="1"/>
        <end position="18"/>
    </location>
</feature>
<dbReference type="EMBL" id="ONZQ02000015">
    <property type="protein sequence ID" value="SPO06324.1"/>
    <property type="molecule type" value="Genomic_DNA"/>
</dbReference>
<reference evidence="5" key="1">
    <citation type="submission" date="2018-03" db="EMBL/GenBank/DDBJ databases">
        <authorList>
            <person name="Guldener U."/>
        </authorList>
    </citation>
    <scope>NUCLEOTIDE SEQUENCE</scope>
</reference>